<sequence length="195" mass="21824">MRKALFLQIYLTFKQKTNSMKKLFITMCLSSFLSGFAQEKGTIDFNRNELKGNALFLVLGAAEITYERLINEDSGVGVSLFFVKEEDFDTQFSLTPYYRSYFGKKTAAGFFVEGFGMINSGNTGSYSEYDSVNQNYYTVEGKNFTDVALGFGLGAKWVQKRGFVFEINAGIGRNLLNSNSPEVVGRGGITLGYRF</sequence>
<dbReference type="STRING" id="178356.SAMN05216269_107112"/>
<name>A0A1M7LSD6_9FLAO</name>
<evidence type="ECO:0000313" key="1">
    <source>
        <dbReference type="EMBL" id="SHM81114.1"/>
    </source>
</evidence>
<evidence type="ECO:0000313" key="2">
    <source>
        <dbReference type="Proteomes" id="UP000184092"/>
    </source>
</evidence>
<proteinExistence type="predicted"/>
<dbReference type="Proteomes" id="UP000184092">
    <property type="component" value="Unassembled WGS sequence"/>
</dbReference>
<accession>A0A1M7LSD6</accession>
<reference evidence="2" key="1">
    <citation type="submission" date="2016-11" db="EMBL/GenBank/DDBJ databases">
        <authorList>
            <person name="Varghese N."/>
            <person name="Submissions S."/>
        </authorList>
    </citation>
    <scope>NUCLEOTIDE SEQUENCE [LARGE SCALE GENOMIC DNA]</scope>
    <source>
        <strain evidence="2">CGMCC 1.2749</strain>
    </source>
</reference>
<gene>
    <name evidence="1" type="ORF">SAMN05216269_107112</name>
</gene>
<evidence type="ECO:0008006" key="3">
    <source>
        <dbReference type="Google" id="ProtNLM"/>
    </source>
</evidence>
<protein>
    <recommendedName>
        <fullName evidence="3">DUF3575 domain-containing protein</fullName>
    </recommendedName>
</protein>
<keyword evidence="2" id="KW-1185">Reference proteome</keyword>
<dbReference type="AlphaFoldDB" id="A0A1M7LSD6"/>
<dbReference type="EMBL" id="FRCL01000007">
    <property type="protein sequence ID" value="SHM81114.1"/>
    <property type="molecule type" value="Genomic_DNA"/>
</dbReference>
<organism evidence="1 2">
    <name type="scientific">Flavobacterium xinjiangense</name>
    <dbReference type="NCBI Taxonomy" id="178356"/>
    <lineage>
        <taxon>Bacteria</taxon>
        <taxon>Pseudomonadati</taxon>
        <taxon>Bacteroidota</taxon>
        <taxon>Flavobacteriia</taxon>
        <taxon>Flavobacteriales</taxon>
        <taxon>Flavobacteriaceae</taxon>
        <taxon>Flavobacterium</taxon>
    </lineage>
</organism>